<organism evidence="1 2">
    <name type="scientific">Pelodictyon luteolum</name>
    <dbReference type="NCBI Taxonomy" id="1100"/>
    <lineage>
        <taxon>Bacteria</taxon>
        <taxon>Pseudomonadati</taxon>
        <taxon>Chlorobiota</taxon>
        <taxon>Chlorobiia</taxon>
        <taxon>Chlorobiales</taxon>
        <taxon>Chlorobiaceae</taxon>
        <taxon>Chlorobium/Pelodictyon group</taxon>
        <taxon>Pelodictyon</taxon>
    </lineage>
</organism>
<evidence type="ECO:0008006" key="3">
    <source>
        <dbReference type="Google" id="ProtNLM"/>
    </source>
</evidence>
<dbReference type="AlphaFoldDB" id="A0A165LNI3"/>
<reference evidence="1 2" key="1">
    <citation type="submission" date="2016-03" db="EMBL/GenBank/DDBJ databases">
        <title>Speciation and ecological success in dimly lit waters: horizontal gene transfer in a green sulfur bacteria bloom unveiled by metagenomic assembly.</title>
        <authorList>
            <person name="Llorens-Mares T."/>
            <person name="Liu Z."/>
            <person name="Allen L.Z."/>
            <person name="Rusch D.B."/>
            <person name="Craig M.T."/>
            <person name="Dupont C.L."/>
            <person name="Bryant D.A."/>
            <person name="Casamayor E.O."/>
        </authorList>
    </citation>
    <scope>NUCLEOTIDE SEQUENCE [LARGE SCALE GENOMIC DNA]</scope>
    <source>
        <strain evidence="1">CIII</strain>
    </source>
</reference>
<evidence type="ECO:0000313" key="1">
    <source>
        <dbReference type="EMBL" id="KZK74234.1"/>
    </source>
</evidence>
<sequence length="87" mass="9788">MPLSSITSKDLLGRLQNALYLEETGISLYTKHLANTLFFSGFSESKRVRMQEILALLASESKGHEATLYNVIEFVNSSGLDVYPREF</sequence>
<comment type="caution">
    <text evidence="1">The sequence shown here is derived from an EMBL/GenBank/DDBJ whole genome shotgun (WGS) entry which is preliminary data.</text>
</comment>
<accession>A0A165LNI3</accession>
<gene>
    <name evidence="1" type="ORF">A3K90_04785</name>
</gene>
<dbReference type="EMBL" id="LVWG01000030">
    <property type="protein sequence ID" value="KZK74234.1"/>
    <property type="molecule type" value="Genomic_DNA"/>
</dbReference>
<dbReference type="Proteomes" id="UP000076481">
    <property type="component" value="Unassembled WGS sequence"/>
</dbReference>
<evidence type="ECO:0000313" key="2">
    <source>
        <dbReference type="Proteomes" id="UP000076481"/>
    </source>
</evidence>
<proteinExistence type="predicted"/>
<protein>
    <recommendedName>
        <fullName evidence="3">Rubrerythrin diiron-binding domain-containing protein</fullName>
    </recommendedName>
</protein>
<name>A0A165LNI3_PELLU</name>